<dbReference type="AlphaFoldDB" id="A0A0D0AR80"/>
<gene>
    <name evidence="2" type="ORF">GYMLUDRAFT_49719</name>
</gene>
<sequence>MLGLLMNMLTLPLAEHLSLTTAGSAVCAERFPGPNPQKQYQRWTRNPAHNVSDIPFFICQWPRMAFNSFLGRSRCSLTTLELKAMPIPDCDTIALLDLLPELRKLVIHELPWAWNSGRFCATITGHHLLRCLNASTQSDSFTSTLTPVARWSSWSSSNEKFHGPLVPKLKHLELGIWPAEVQLGYEPEVLLKMVQSRWIPDAARRAEIGVECLEFFKLKIATGWLSDETRQGLEYLRQAGLVVHVLEEKEDEDYFAEDDNGSVESAEV</sequence>
<dbReference type="Proteomes" id="UP000053593">
    <property type="component" value="Unassembled WGS sequence"/>
</dbReference>
<dbReference type="OrthoDB" id="3055278at2759"/>
<accession>A0A0D0AR80</accession>
<keyword evidence="1" id="KW-0732">Signal</keyword>
<proteinExistence type="predicted"/>
<feature type="signal peptide" evidence="1">
    <location>
        <begin position="1"/>
        <end position="16"/>
    </location>
</feature>
<feature type="chain" id="PRO_5002224189" evidence="1">
    <location>
        <begin position="17"/>
        <end position="268"/>
    </location>
</feature>
<dbReference type="EMBL" id="KN834836">
    <property type="protein sequence ID" value="KIK52880.1"/>
    <property type="molecule type" value="Genomic_DNA"/>
</dbReference>
<organism evidence="2 3">
    <name type="scientific">Collybiopsis luxurians FD-317 M1</name>
    <dbReference type="NCBI Taxonomy" id="944289"/>
    <lineage>
        <taxon>Eukaryota</taxon>
        <taxon>Fungi</taxon>
        <taxon>Dikarya</taxon>
        <taxon>Basidiomycota</taxon>
        <taxon>Agaricomycotina</taxon>
        <taxon>Agaricomycetes</taxon>
        <taxon>Agaricomycetidae</taxon>
        <taxon>Agaricales</taxon>
        <taxon>Marasmiineae</taxon>
        <taxon>Omphalotaceae</taxon>
        <taxon>Collybiopsis</taxon>
        <taxon>Collybiopsis luxurians</taxon>
    </lineage>
</organism>
<protein>
    <submittedName>
        <fullName evidence="2">Uncharacterized protein</fullName>
    </submittedName>
</protein>
<reference evidence="2 3" key="1">
    <citation type="submission" date="2014-04" db="EMBL/GenBank/DDBJ databases">
        <title>Evolutionary Origins and Diversification of the Mycorrhizal Mutualists.</title>
        <authorList>
            <consortium name="DOE Joint Genome Institute"/>
            <consortium name="Mycorrhizal Genomics Consortium"/>
            <person name="Kohler A."/>
            <person name="Kuo A."/>
            <person name="Nagy L.G."/>
            <person name="Floudas D."/>
            <person name="Copeland A."/>
            <person name="Barry K.W."/>
            <person name="Cichocki N."/>
            <person name="Veneault-Fourrey C."/>
            <person name="LaButti K."/>
            <person name="Lindquist E.A."/>
            <person name="Lipzen A."/>
            <person name="Lundell T."/>
            <person name="Morin E."/>
            <person name="Murat C."/>
            <person name="Riley R."/>
            <person name="Ohm R."/>
            <person name="Sun H."/>
            <person name="Tunlid A."/>
            <person name="Henrissat B."/>
            <person name="Grigoriev I.V."/>
            <person name="Hibbett D.S."/>
            <person name="Martin F."/>
        </authorList>
    </citation>
    <scope>NUCLEOTIDE SEQUENCE [LARGE SCALE GENOMIC DNA]</scope>
    <source>
        <strain evidence="2 3">FD-317 M1</strain>
    </source>
</reference>
<name>A0A0D0AR80_9AGAR</name>
<evidence type="ECO:0000313" key="2">
    <source>
        <dbReference type="EMBL" id="KIK52880.1"/>
    </source>
</evidence>
<evidence type="ECO:0000256" key="1">
    <source>
        <dbReference type="SAM" id="SignalP"/>
    </source>
</evidence>
<keyword evidence="3" id="KW-1185">Reference proteome</keyword>
<dbReference type="HOGENOM" id="CLU_1038494_0_0_1"/>
<evidence type="ECO:0000313" key="3">
    <source>
        <dbReference type="Proteomes" id="UP000053593"/>
    </source>
</evidence>